<evidence type="ECO:0000313" key="8">
    <source>
        <dbReference type="EMBL" id="RHZ83323.1"/>
    </source>
</evidence>
<gene>
    <name evidence="8" type="ORF">Glove_97g90</name>
</gene>
<dbReference type="GO" id="GO:0008652">
    <property type="term" value="P:amino acid biosynthetic process"/>
    <property type="evidence" value="ECO:0007669"/>
    <property type="project" value="UniProtKB-KW"/>
</dbReference>
<dbReference type="GO" id="GO:0009073">
    <property type="term" value="P:aromatic amino acid family biosynthetic process"/>
    <property type="evidence" value="ECO:0007669"/>
    <property type="project" value="UniProtKB-KW"/>
</dbReference>
<dbReference type="Pfam" id="PF01474">
    <property type="entry name" value="DAHP_synth_2"/>
    <property type="match status" value="1"/>
</dbReference>
<dbReference type="InterPro" id="IPR002480">
    <property type="entry name" value="DAHP_synth_2"/>
</dbReference>
<comment type="catalytic activity">
    <reaction evidence="4 6">
        <text>D-erythrose 4-phosphate + phosphoenolpyruvate + H2O = 7-phospho-2-dehydro-3-deoxy-D-arabino-heptonate + phosphate</text>
        <dbReference type="Rhea" id="RHEA:14717"/>
        <dbReference type="ChEBI" id="CHEBI:15377"/>
        <dbReference type="ChEBI" id="CHEBI:16897"/>
        <dbReference type="ChEBI" id="CHEBI:43474"/>
        <dbReference type="ChEBI" id="CHEBI:58394"/>
        <dbReference type="ChEBI" id="CHEBI:58702"/>
        <dbReference type="EC" id="2.5.1.54"/>
    </reaction>
</comment>
<dbReference type="GO" id="GO:0009423">
    <property type="term" value="P:chorismate biosynthetic process"/>
    <property type="evidence" value="ECO:0007669"/>
    <property type="project" value="UniProtKB-UniPathway"/>
</dbReference>
<comment type="caution">
    <text evidence="8">The sequence shown here is derived from an EMBL/GenBank/DDBJ whole genome shotgun (WGS) entry which is preliminary data.</text>
</comment>
<dbReference type="Gene3D" id="3.20.20.70">
    <property type="entry name" value="Aldolase class I"/>
    <property type="match status" value="1"/>
</dbReference>
<dbReference type="UniPathway" id="UPA00053">
    <property type="reaction ID" value="UER00084"/>
</dbReference>
<keyword evidence="6" id="KW-0028">Amino-acid biosynthesis</keyword>
<dbReference type="EMBL" id="PQFF01000091">
    <property type="protein sequence ID" value="RHZ83323.1"/>
    <property type="molecule type" value="Genomic_DNA"/>
</dbReference>
<evidence type="ECO:0000256" key="6">
    <source>
        <dbReference type="RuleBase" id="RU363071"/>
    </source>
</evidence>
<dbReference type="STRING" id="1348612.A0A397JEB7"/>
<evidence type="ECO:0000313" key="9">
    <source>
        <dbReference type="Proteomes" id="UP000266861"/>
    </source>
</evidence>
<keyword evidence="9" id="KW-1185">Reference proteome</keyword>
<dbReference type="GO" id="GO:0003849">
    <property type="term" value="F:3-deoxy-7-phosphoheptulonate synthase activity"/>
    <property type="evidence" value="ECO:0007669"/>
    <property type="project" value="UniProtKB-EC"/>
</dbReference>
<dbReference type="AlphaFoldDB" id="A0A397JEB7"/>
<keyword evidence="5" id="KW-0104">Cadmium</keyword>
<comment type="cofactor">
    <cofactor evidence="5">
        <name>Mn(2+)</name>
        <dbReference type="ChEBI" id="CHEBI:29035"/>
    </cofactor>
    <cofactor evidence="5">
        <name>Co(2+)</name>
        <dbReference type="ChEBI" id="CHEBI:48828"/>
    </cofactor>
    <cofactor evidence="5">
        <name>Cd(2+)</name>
        <dbReference type="ChEBI" id="CHEBI:48775"/>
    </cofactor>
    <text evidence="5">Binds 1 divalent cation per subunit. The enzyme is active with manganese, cobalt or cadmium ions.</text>
</comment>
<organism evidence="8 9">
    <name type="scientific">Diversispora epigaea</name>
    <dbReference type="NCBI Taxonomy" id="1348612"/>
    <lineage>
        <taxon>Eukaryota</taxon>
        <taxon>Fungi</taxon>
        <taxon>Fungi incertae sedis</taxon>
        <taxon>Mucoromycota</taxon>
        <taxon>Glomeromycotina</taxon>
        <taxon>Glomeromycetes</taxon>
        <taxon>Diversisporales</taxon>
        <taxon>Diversisporaceae</taxon>
        <taxon>Diversispora</taxon>
    </lineage>
</organism>
<dbReference type="SUPFAM" id="SSF51569">
    <property type="entry name" value="Aldolase"/>
    <property type="match status" value="1"/>
</dbReference>
<evidence type="ECO:0000256" key="7">
    <source>
        <dbReference type="SAM" id="MobiDB-lite"/>
    </source>
</evidence>
<comment type="similarity">
    <text evidence="2 6">Belongs to the class-II DAHP synthase family.</text>
</comment>
<dbReference type="EC" id="2.5.1.54" evidence="6"/>
<keyword evidence="6" id="KW-0057">Aromatic amino acid biosynthesis</keyword>
<feature type="compositionally biased region" description="Basic and acidic residues" evidence="7">
    <location>
        <begin position="48"/>
        <end position="62"/>
    </location>
</feature>
<protein>
    <recommendedName>
        <fullName evidence="6">Phospho-2-dehydro-3-deoxyheptonate aldolase</fullName>
        <ecNumber evidence="6">2.5.1.54</ecNumber>
    </recommendedName>
</protein>
<keyword evidence="5" id="KW-0464">Manganese</keyword>
<keyword evidence="5" id="KW-0170">Cobalt</keyword>
<keyword evidence="3 6" id="KW-0808">Transferase</keyword>
<sequence length="62" mass="6919">MNGVHFKLTGEGVTECVGGSMQTCCDPRLNYEQSLGYLPGSYEEQDGEVARNEEEERRFGVD</sequence>
<dbReference type="InterPro" id="IPR013785">
    <property type="entry name" value="Aldolase_TIM"/>
</dbReference>
<dbReference type="Proteomes" id="UP000266861">
    <property type="component" value="Unassembled WGS sequence"/>
</dbReference>
<evidence type="ECO:0000256" key="2">
    <source>
        <dbReference type="ARBA" id="ARBA00008911"/>
    </source>
</evidence>
<reference evidence="8 9" key="1">
    <citation type="submission" date="2018-08" db="EMBL/GenBank/DDBJ databases">
        <title>Genome and evolution of the arbuscular mycorrhizal fungus Diversispora epigaea (formerly Glomus versiforme) and its bacterial endosymbionts.</title>
        <authorList>
            <person name="Sun X."/>
            <person name="Fei Z."/>
            <person name="Harrison M."/>
        </authorList>
    </citation>
    <scope>NUCLEOTIDE SEQUENCE [LARGE SCALE GENOMIC DNA]</scope>
    <source>
        <strain evidence="8 9">IT104</strain>
    </source>
</reference>
<evidence type="ECO:0000256" key="5">
    <source>
        <dbReference type="PIRSR" id="PIRSR602480-1"/>
    </source>
</evidence>
<name>A0A397JEB7_9GLOM</name>
<feature type="binding site" evidence="5">
    <location>
        <position position="26"/>
    </location>
    <ligand>
        <name>Mn(2+)</name>
        <dbReference type="ChEBI" id="CHEBI:29035"/>
    </ligand>
</feature>
<feature type="region of interest" description="Disordered" evidence="7">
    <location>
        <begin position="41"/>
        <end position="62"/>
    </location>
</feature>
<dbReference type="OrthoDB" id="2338at2759"/>
<comment type="pathway">
    <text evidence="1 6">Metabolic intermediate biosynthesis; chorismate biosynthesis; chorismate from D-erythrose 4-phosphate and phosphoenolpyruvate: step 1/7.</text>
</comment>
<evidence type="ECO:0000256" key="3">
    <source>
        <dbReference type="ARBA" id="ARBA00022679"/>
    </source>
</evidence>
<accession>A0A397JEB7</accession>
<proteinExistence type="inferred from homology"/>
<evidence type="ECO:0000256" key="4">
    <source>
        <dbReference type="ARBA" id="ARBA00047508"/>
    </source>
</evidence>
<evidence type="ECO:0000256" key="1">
    <source>
        <dbReference type="ARBA" id="ARBA00004688"/>
    </source>
</evidence>